<sequence>METYYEHYNDFGDGHHVCSESMPSDIKRLLSHGKHTFRTRDYFFSPSERLFYRYNSTWEDYFRLKPLKIGPSPTFSLRTDEKKSDVIYVSDRFLERTQSMNALEIPSIRSS</sequence>
<accession>A0ABR2KY50</accession>
<gene>
    <name evidence="1" type="ORF">M9Y10_013849</name>
</gene>
<organism evidence="1 2">
    <name type="scientific">Tritrichomonas musculus</name>
    <dbReference type="NCBI Taxonomy" id="1915356"/>
    <lineage>
        <taxon>Eukaryota</taxon>
        <taxon>Metamonada</taxon>
        <taxon>Parabasalia</taxon>
        <taxon>Tritrichomonadida</taxon>
        <taxon>Tritrichomonadidae</taxon>
        <taxon>Tritrichomonas</taxon>
    </lineage>
</organism>
<dbReference type="Proteomes" id="UP001470230">
    <property type="component" value="Unassembled WGS sequence"/>
</dbReference>
<evidence type="ECO:0000313" key="2">
    <source>
        <dbReference type="Proteomes" id="UP001470230"/>
    </source>
</evidence>
<proteinExistence type="predicted"/>
<protein>
    <submittedName>
        <fullName evidence="1">Uncharacterized protein</fullName>
    </submittedName>
</protein>
<name>A0ABR2KY50_9EUKA</name>
<evidence type="ECO:0000313" key="1">
    <source>
        <dbReference type="EMBL" id="KAK8895963.1"/>
    </source>
</evidence>
<keyword evidence="2" id="KW-1185">Reference proteome</keyword>
<reference evidence="1 2" key="1">
    <citation type="submission" date="2024-04" db="EMBL/GenBank/DDBJ databases">
        <title>Tritrichomonas musculus Genome.</title>
        <authorList>
            <person name="Alves-Ferreira E."/>
            <person name="Grigg M."/>
            <person name="Lorenzi H."/>
            <person name="Galac M."/>
        </authorList>
    </citation>
    <scope>NUCLEOTIDE SEQUENCE [LARGE SCALE GENOMIC DNA]</scope>
    <source>
        <strain evidence="1 2">EAF2021</strain>
    </source>
</reference>
<dbReference type="EMBL" id="JAPFFF010000002">
    <property type="protein sequence ID" value="KAK8895963.1"/>
    <property type="molecule type" value="Genomic_DNA"/>
</dbReference>
<comment type="caution">
    <text evidence="1">The sequence shown here is derived from an EMBL/GenBank/DDBJ whole genome shotgun (WGS) entry which is preliminary data.</text>
</comment>